<keyword evidence="3" id="KW-1185">Reference proteome</keyword>
<feature type="region of interest" description="Disordered" evidence="1">
    <location>
        <begin position="47"/>
        <end position="75"/>
    </location>
</feature>
<dbReference type="Proteomes" id="UP000321058">
    <property type="component" value="Unassembled WGS sequence"/>
</dbReference>
<comment type="caution">
    <text evidence="2">The sequence shown here is derived from an EMBL/GenBank/DDBJ whole genome shotgun (WGS) entry which is preliminary data.</text>
</comment>
<protein>
    <submittedName>
        <fullName evidence="2">Uncharacterized protein</fullName>
    </submittedName>
</protein>
<sequence>MSTPIVTARRNLVQRINKLLLKGGETSLTSWQLRQVQGAIEQLEEERFAEGERTMSEAERPDLYEPGEPRAARPD</sequence>
<reference evidence="2 3" key="1">
    <citation type="submission" date="2019-07" db="EMBL/GenBank/DDBJ databases">
        <title>Whole genome shotgun sequence of Reyranella soli NBRC 108950.</title>
        <authorList>
            <person name="Hosoyama A."/>
            <person name="Uohara A."/>
            <person name="Ohji S."/>
            <person name="Ichikawa N."/>
        </authorList>
    </citation>
    <scope>NUCLEOTIDE SEQUENCE [LARGE SCALE GENOMIC DNA]</scope>
    <source>
        <strain evidence="2 3">NBRC 108950</strain>
    </source>
</reference>
<name>A0A512NMR0_9HYPH</name>
<evidence type="ECO:0000256" key="1">
    <source>
        <dbReference type="SAM" id="MobiDB-lite"/>
    </source>
</evidence>
<gene>
    <name evidence="2" type="ORF">RSO01_74020</name>
</gene>
<organism evidence="2 3">
    <name type="scientific">Reyranella soli</name>
    <dbReference type="NCBI Taxonomy" id="1230389"/>
    <lineage>
        <taxon>Bacteria</taxon>
        <taxon>Pseudomonadati</taxon>
        <taxon>Pseudomonadota</taxon>
        <taxon>Alphaproteobacteria</taxon>
        <taxon>Hyphomicrobiales</taxon>
        <taxon>Reyranellaceae</taxon>
        <taxon>Reyranella</taxon>
    </lineage>
</organism>
<evidence type="ECO:0000313" key="2">
    <source>
        <dbReference type="EMBL" id="GEP60236.1"/>
    </source>
</evidence>
<dbReference type="OrthoDB" id="7383889at2"/>
<dbReference type="EMBL" id="BKAJ01000155">
    <property type="protein sequence ID" value="GEP60236.1"/>
    <property type="molecule type" value="Genomic_DNA"/>
</dbReference>
<proteinExistence type="predicted"/>
<dbReference type="AlphaFoldDB" id="A0A512NMR0"/>
<dbReference type="RefSeq" id="WP_147155591.1">
    <property type="nucleotide sequence ID" value="NZ_BKAJ01000155.1"/>
</dbReference>
<accession>A0A512NMR0</accession>
<evidence type="ECO:0000313" key="3">
    <source>
        <dbReference type="Proteomes" id="UP000321058"/>
    </source>
</evidence>